<evidence type="ECO:0000313" key="3">
    <source>
        <dbReference type="Proteomes" id="UP000002255"/>
    </source>
</evidence>
<dbReference type="OrthoDB" id="7210788at2"/>
<reference evidence="2 3" key="2">
    <citation type="journal article" date="2010" name="Stand. Genomic Sci.">
        <title>Complete genome sequence of Xylanimonas cellulosilytica type strain (XIL07).</title>
        <authorList>
            <person name="Foster B."/>
            <person name="Pukall R."/>
            <person name="Abt B."/>
            <person name="Nolan M."/>
            <person name="Glavina Del Rio T."/>
            <person name="Chen F."/>
            <person name="Lucas S."/>
            <person name="Tice H."/>
            <person name="Pitluck S."/>
            <person name="Cheng J.-F."/>
            <person name="Chertkov O."/>
            <person name="Brettin T."/>
            <person name="Han C."/>
            <person name="Detter J.C."/>
            <person name="Bruce D."/>
            <person name="Goodwin L."/>
            <person name="Ivanova N."/>
            <person name="Mavromatis K."/>
            <person name="Pati A."/>
            <person name="Mikhailova N."/>
            <person name="Chen A."/>
            <person name="Palaniappan K."/>
            <person name="Land M."/>
            <person name="Hauser L."/>
            <person name="Chang Y.-J."/>
            <person name="Jeffries C.D."/>
            <person name="Chain P."/>
            <person name="Rohde M."/>
            <person name="Goeker M."/>
            <person name="Bristow J."/>
            <person name="Eisen J.A."/>
            <person name="Markowitz V."/>
            <person name="Hugenholtz P."/>
            <person name="Kyrpides N.C."/>
            <person name="Klenk H.-P."/>
            <person name="Lapidus A."/>
        </authorList>
    </citation>
    <scope>NUCLEOTIDE SEQUENCE [LARGE SCALE GENOMIC DNA]</scope>
    <source>
        <strain evidence="3">DSM 15894 / CECT 5975 / LMG 20990 / XIL07</strain>
    </source>
</reference>
<reference evidence="3" key="1">
    <citation type="submission" date="2009-11" db="EMBL/GenBank/DDBJ databases">
        <title>The complete chromosome of Xylanimonas cellulosilytica DSM 15894.</title>
        <authorList>
            <consortium name="US DOE Joint Genome Institute (JGI-PGF)"/>
            <person name="Lucas S."/>
            <person name="Copeland A."/>
            <person name="Lapidus A."/>
            <person name="Glavina del Rio T."/>
            <person name="Dalin E."/>
            <person name="Tice H."/>
            <person name="Bruce D."/>
            <person name="Goodwin L."/>
            <person name="Pitluck S."/>
            <person name="Kyrpides N."/>
            <person name="Mavromatis K."/>
            <person name="Ivanova N."/>
            <person name="Mikhailova N."/>
            <person name="Foster B."/>
            <person name="Clum A."/>
            <person name="Brettin T."/>
            <person name="Detter J.C."/>
            <person name="Han C."/>
            <person name="Larimer F."/>
            <person name="Land M."/>
            <person name="Hauser L."/>
            <person name="Markowitz V."/>
            <person name="Cheng J.F."/>
            <person name="Hugenholtz P."/>
            <person name="Woyke T."/>
            <person name="Wu D."/>
            <person name="Gehrich-Schroeter G."/>
            <person name="Schneider S."/>
            <person name="Pukall S.R."/>
            <person name="Klenk H.P."/>
            <person name="Eisen J.A."/>
        </authorList>
    </citation>
    <scope>NUCLEOTIDE SEQUENCE [LARGE SCALE GENOMIC DNA]</scope>
    <source>
        <strain evidence="3">DSM 15894 / CECT 5975 / LMG 20990 / XIL07</strain>
    </source>
</reference>
<feature type="signal peptide" evidence="1">
    <location>
        <begin position="1"/>
        <end position="30"/>
    </location>
</feature>
<evidence type="ECO:0000256" key="1">
    <source>
        <dbReference type="SAM" id="SignalP"/>
    </source>
</evidence>
<organism evidence="2 3">
    <name type="scientific">Xylanimonas cellulosilytica (strain DSM 15894 / JCM 12276 / CECT 5975 / KCTC 9989 / LMG 20990 / NBRC 107835 / XIL07)</name>
    <dbReference type="NCBI Taxonomy" id="446471"/>
    <lineage>
        <taxon>Bacteria</taxon>
        <taxon>Bacillati</taxon>
        <taxon>Actinomycetota</taxon>
        <taxon>Actinomycetes</taxon>
        <taxon>Micrococcales</taxon>
        <taxon>Promicromonosporaceae</taxon>
        <taxon>Xylanimonas</taxon>
    </lineage>
</organism>
<keyword evidence="1" id="KW-0732">Signal</keyword>
<protein>
    <recommendedName>
        <fullName evidence="4">Htaa domain-containing protein</fullName>
    </recommendedName>
</protein>
<dbReference type="EMBL" id="CP001821">
    <property type="protein sequence ID" value="ACZ31777.1"/>
    <property type="molecule type" value="Genomic_DNA"/>
</dbReference>
<dbReference type="HOGENOM" id="CLU_048880_0_0_11"/>
<feature type="chain" id="PRO_5003021836" description="Htaa domain-containing protein" evidence="1">
    <location>
        <begin position="31"/>
        <end position="456"/>
    </location>
</feature>
<dbReference type="eggNOG" id="COG3391">
    <property type="taxonomic scope" value="Bacteria"/>
</dbReference>
<keyword evidence="3" id="KW-1185">Reference proteome</keyword>
<evidence type="ECO:0008006" key="4">
    <source>
        <dbReference type="Google" id="ProtNLM"/>
    </source>
</evidence>
<dbReference type="Proteomes" id="UP000002255">
    <property type="component" value="Chromosome"/>
</dbReference>
<proteinExistence type="predicted"/>
<evidence type="ECO:0000313" key="2">
    <source>
        <dbReference type="EMBL" id="ACZ31777.1"/>
    </source>
</evidence>
<gene>
    <name evidence="2" type="ordered locus">Xcel_2763</name>
</gene>
<dbReference type="AlphaFoldDB" id="D1BXY6"/>
<sequence length="456" mass="45761">MRRPVARLRTAAVLLALLVTAPLAAGPAFAADDSTLGARPAGEAPSRDSIPITVTVPGAAAEAGARTLTNAELRWALNAEAGSAAFFGGCNFLMAGRPGTDGDAGSATPWSDDREHLYHPTDGNVQIQRVVGTGADARTAPATWAKRCTAPDGTPVDLHGKVSGAEVVITGGTGTRSADGAVDIAWTGTFTVVFYGGMTYWWASDPVLHLDADGTGTLTATAGGFAADRDDSTLWAPLPATTVTLASFTRTRPLGDDGGLLAPDYCGVTATLPADATPQVRTDAAGVCWGSFPQDFVDFQTRGGQSSFWYTSGGARDPYKRAADVAVSFDAARSVGGASPPVPAASAPSVPSVLAPVTDLRPDTSAAGGVLPGATATARGGVGGLGSPTLADVAPVAAFPATPAVTLGVAAPGLVPGLAADDAPSTLAVLSTVLLLAATTALAGFRKGWLVLPFSR</sequence>
<dbReference type="RefSeq" id="WP_012879519.1">
    <property type="nucleotide sequence ID" value="NC_013530.1"/>
</dbReference>
<accession>D1BXY6</accession>
<dbReference type="KEGG" id="xce:Xcel_2763"/>
<name>D1BXY6_XYLCX</name>
<dbReference type="STRING" id="446471.Xcel_2763"/>